<protein>
    <submittedName>
        <fullName evidence="3">NAD-dependent epimerase</fullName>
    </submittedName>
</protein>
<dbReference type="SUPFAM" id="SSF51735">
    <property type="entry name" value="NAD(P)-binding Rossmann-fold domains"/>
    <property type="match status" value="1"/>
</dbReference>
<evidence type="ECO:0000256" key="1">
    <source>
        <dbReference type="ARBA" id="ARBA00007637"/>
    </source>
</evidence>
<dbReference type="AlphaFoldDB" id="A0A8J4AJD6"/>
<dbReference type="RefSeq" id="WP_207129405.1">
    <property type="nucleotide sequence ID" value="NZ_BOPO01000150.1"/>
</dbReference>
<evidence type="ECO:0000313" key="3">
    <source>
        <dbReference type="EMBL" id="GIL31864.1"/>
    </source>
</evidence>
<gene>
    <name evidence="3" type="ORF">NUM_71180</name>
</gene>
<organism evidence="3 4">
    <name type="scientific">Actinocatenispora comari</name>
    <dbReference type="NCBI Taxonomy" id="2807577"/>
    <lineage>
        <taxon>Bacteria</taxon>
        <taxon>Bacillati</taxon>
        <taxon>Actinomycetota</taxon>
        <taxon>Actinomycetes</taxon>
        <taxon>Micromonosporales</taxon>
        <taxon>Micromonosporaceae</taxon>
        <taxon>Actinocatenispora</taxon>
    </lineage>
</organism>
<evidence type="ECO:0000259" key="2">
    <source>
        <dbReference type="Pfam" id="PF01370"/>
    </source>
</evidence>
<dbReference type="Proteomes" id="UP000614996">
    <property type="component" value="Unassembled WGS sequence"/>
</dbReference>
<accession>A0A8J4AJD6</accession>
<dbReference type="PANTHER" id="PTHR43000">
    <property type="entry name" value="DTDP-D-GLUCOSE 4,6-DEHYDRATASE-RELATED"/>
    <property type="match status" value="1"/>
</dbReference>
<keyword evidence="4" id="KW-1185">Reference proteome</keyword>
<comment type="similarity">
    <text evidence="1">Belongs to the NAD(P)-dependent epimerase/dehydratase family.</text>
</comment>
<dbReference type="InterPro" id="IPR001509">
    <property type="entry name" value="Epimerase_deHydtase"/>
</dbReference>
<evidence type="ECO:0000313" key="4">
    <source>
        <dbReference type="Proteomes" id="UP000614996"/>
    </source>
</evidence>
<dbReference type="Pfam" id="PF01370">
    <property type="entry name" value="Epimerase"/>
    <property type="match status" value="1"/>
</dbReference>
<dbReference type="InterPro" id="IPR036291">
    <property type="entry name" value="NAD(P)-bd_dom_sf"/>
</dbReference>
<proteinExistence type="inferred from homology"/>
<dbReference type="Gene3D" id="3.40.50.720">
    <property type="entry name" value="NAD(P)-binding Rossmann-like Domain"/>
    <property type="match status" value="1"/>
</dbReference>
<name>A0A8J4AJD6_9ACTN</name>
<reference evidence="4" key="1">
    <citation type="journal article" date="2021" name="Int. J. Syst. Evol. Microbiol.">
        <title>Actinocatenispora comari sp. nov., an endophytic actinomycete isolated from aerial parts of Comarum salesowianum.</title>
        <authorList>
            <person name="Oyunbileg N."/>
            <person name="Iizaka Y."/>
            <person name="Hamada M."/>
            <person name="Davaapurev B.O."/>
            <person name="Fukumoto A."/>
            <person name="Tsetseg B."/>
            <person name="Kato F."/>
            <person name="Tamura T."/>
            <person name="Batkhuu J."/>
            <person name="Anzai Y."/>
        </authorList>
    </citation>
    <scope>NUCLEOTIDE SEQUENCE [LARGE SCALE GENOMIC DNA]</scope>
    <source>
        <strain evidence="4">NUM-2625</strain>
    </source>
</reference>
<sequence>MILVTGGLGMIGAHTARALADLGEQVVVTSHRRTDVPAFLDGRVVVETLDVTDRDAVLELGRRHQIRDIVHLAGTIPGDDPVAFFGNEMAGLFAVLDAARAWKVRRLAVASSLGVYAGRPEVPWTEDLALPTGPSPHLIVGFKKAAEPVVLNGLLGTGIQPVLLRIGSIWGPLFDPFSPFEGIVTYLSALLRGERPAPLDPHGGGDVCYAPDAGRAIALLTTAPELRHDVYNVSSGATYRNRELVDALRGIDPTWPLELRTGIRAEPEPIPHLDVTRLGEETGFAPAYDLPHAIAHYLTWRRTHSR</sequence>
<feature type="domain" description="NAD-dependent epimerase/dehydratase" evidence="2">
    <location>
        <begin position="2"/>
        <end position="233"/>
    </location>
</feature>
<dbReference type="EMBL" id="BOPO01000150">
    <property type="protein sequence ID" value="GIL31864.1"/>
    <property type="molecule type" value="Genomic_DNA"/>
</dbReference>
<comment type="caution">
    <text evidence="3">The sequence shown here is derived from an EMBL/GenBank/DDBJ whole genome shotgun (WGS) entry which is preliminary data.</text>
</comment>